<gene>
    <name evidence="2" type="ORF">NPIL_502051</name>
</gene>
<feature type="compositionally biased region" description="Polar residues" evidence="1">
    <location>
        <begin position="199"/>
        <end position="211"/>
    </location>
</feature>
<dbReference type="AlphaFoldDB" id="A0A8X6PCI1"/>
<feature type="region of interest" description="Disordered" evidence="1">
    <location>
        <begin position="25"/>
        <end position="124"/>
    </location>
</feature>
<name>A0A8X6PCI1_NEPPI</name>
<dbReference type="OrthoDB" id="8123886at2759"/>
<keyword evidence="3" id="KW-1185">Reference proteome</keyword>
<feature type="compositionally biased region" description="Polar residues" evidence="1">
    <location>
        <begin position="30"/>
        <end position="44"/>
    </location>
</feature>
<comment type="caution">
    <text evidence="2">The sequence shown here is derived from an EMBL/GenBank/DDBJ whole genome shotgun (WGS) entry which is preliminary data.</text>
</comment>
<evidence type="ECO:0000313" key="3">
    <source>
        <dbReference type="Proteomes" id="UP000887013"/>
    </source>
</evidence>
<accession>A0A8X6PCI1</accession>
<dbReference type="EMBL" id="BMAW01018273">
    <property type="protein sequence ID" value="GFT57692.1"/>
    <property type="molecule type" value="Genomic_DNA"/>
</dbReference>
<evidence type="ECO:0000313" key="2">
    <source>
        <dbReference type="EMBL" id="GFT57692.1"/>
    </source>
</evidence>
<organism evidence="2 3">
    <name type="scientific">Nephila pilipes</name>
    <name type="common">Giant wood spider</name>
    <name type="synonym">Nephila maculata</name>
    <dbReference type="NCBI Taxonomy" id="299642"/>
    <lineage>
        <taxon>Eukaryota</taxon>
        <taxon>Metazoa</taxon>
        <taxon>Ecdysozoa</taxon>
        <taxon>Arthropoda</taxon>
        <taxon>Chelicerata</taxon>
        <taxon>Arachnida</taxon>
        <taxon>Araneae</taxon>
        <taxon>Araneomorphae</taxon>
        <taxon>Entelegynae</taxon>
        <taxon>Araneoidea</taxon>
        <taxon>Nephilidae</taxon>
        <taxon>Nephila</taxon>
    </lineage>
</organism>
<proteinExistence type="predicted"/>
<sequence length="260" mass="29133">MDEVRNRYAQTRKKEITLESVRLRERLSSWGVTTKPETQFTPVKSKNRARKNLDSQSAKKPRTDDANCSNRFSTLTIEGTDEITEMEARDTPPMPSPPASPRRTPRPATPPSIPRRKMAPPITIDNVPNAAALLVTEHPASYLACPRNPTNHPPKPKETAPPENKCRRRAVTSTPHQEPRHKPAPELSAENFPPLPSKPGTSKKQQNTSETAIEDSFSVLKSPKCQELYGELKQFVRIANNIPTKAGRMAALFKFIEEDN</sequence>
<feature type="region of interest" description="Disordered" evidence="1">
    <location>
        <begin position="144"/>
        <end position="217"/>
    </location>
</feature>
<protein>
    <submittedName>
        <fullName evidence="2">Uncharacterized protein</fullName>
    </submittedName>
</protein>
<evidence type="ECO:0000256" key="1">
    <source>
        <dbReference type="SAM" id="MobiDB-lite"/>
    </source>
</evidence>
<reference evidence="2" key="1">
    <citation type="submission" date="2020-08" db="EMBL/GenBank/DDBJ databases">
        <title>Multicomponent nature underlies the extraordinary mechanical properties of spider dragline silk.</title>
        <authorList>
            <person name="Kono N."/>
            <person name="Nakamura H."/>
            <person name="Mori M."/>
            <person name="Yoshida Y."/>
            <person name="Ohtoshi R."/>
            <person name="Malay A.D."/>
            <person name="Moran D.A.P."/>
            <person name="Tomita M."/>
            <person name="Numata K."/>
            <person name="Arakawa K."/>
        </authorList>
    </citation>
    <scope>NUCLEOTIDE SEQUENCE</scope>
</reference>
<dbReference type="Proteomes" id="UP000887013">
    <property type="component" value="Unassembled WGS sequence"/>
</dbReference>
<feature type="compositionally biased region" description="Polar residues" evidence="1">
    <location>
        <begin position="66"/>
        <end position="77"/>
    </location>
</feature>